<dbReference type="RefSeq" id="WP_201370204.1">
    <property type="nucleotide sequence ID" value="NZ_BNJG01000001.1"/>
</dbReference>
<proteinExistence type="predicted"/>
<evidence type="ECO:0000313" key="1">
    <source>
        <dbReference type="EMBL" id="GHO53367.1"/>
    </source>
</evidence>
<accession>A0ABQ3ULS9</accession>
<comment type="caution">
    <text evidence="1">The sequence shown here is derived from an EMBL/GenBank/DDBJ whole genome shotgun (WGS) entry which is preliminary data.</text>
</comment>
<protein>
    <recommendedName>
        <fullName evidence="3">Addiction module protein</fullName>
    </recommendedName>
</protein>
<name>A0ABQ3ULS9_9CHLR</name>
<evidence type="ECO:0008006" key="3">
    <source>
        <dbReference type="Google" id="ProtNLM"/>
    </source>
</evidence>
<gene>
    <name evidence="1" type="ORF">KSB_18420</name>
</gene>
<reference evidence="1 2" key="1">
    <citation type="journal article" date="2021" name="Int. J. Syst. Evol. Microbiol.">
        <title>Reticulibacter mediterranei gen. nov., sp. nov., within the new family Reticulibacteraceae fam. nov., and Ktedonospora formicarum gen. nov., sp. nov., Ktedonobacter robiniae sp. nov., Dictyobacter formicarum sp. nov. and Dictyobacter arantiisoli sp. nov., belonging to the class Ktedonobacteria.</title>
        <authorList>
            <person name="Yabe S."/>
            <person name="Zheng Y."/>
            <person name="Wang C.M."/>
            <person name="Sakai Y."/>
            <person name="Abe K."/>
            <person name="Yokota A."/>
            <person name="Donadio S."/>
            <person name="Cavaletti L."/>
            <person name="Monciardini P."/>
        </authorList>
    </citation>
    <scope>NUCLEOTIDE SEQUENCE [LARGE SCALE GENOMIC DNA]</scope>
    <source>
        <strain evidence="1 2">SOSP1-30</strain>
    </source>
</reference>
<dbReference type="Proteomes" id="UP000654345">
    <property type="component" value="Unassembled WGS sequence"/>
</dbReference>
<sequence>MSTYAYHQILQQVQQLSPDEQLQLLADLANMVRHHQVTAKPQHSILELEGLGKEIWQGVDVEDYIRQERDSWDG</sequence>
<dbReference type="EMBL" id="BNJG01000001">
    <property type="protein sequence ID" value="GHO53367.1"/>
    <property type="molecule type" value="Genomic_DNA"/>
</dbReference>
<keyword evidence="2" id="KW-1185">Reference proteome</keyword>
<organism evidence="1 2">
    <name type="scientific">Ktedonobacter robiniae</name>
    <dbReference type="NCBI Taxonomy" id="2778365"/>
    <lineage>
        <taxon>Bacteria</taxon>
        <taxon>Bacillati</taxon>
        <taxon>Chloroflexota</taxon>
        <taxon>Ktedonobacteria</taxon>
        <taxon>Ktedonobacterales</taxon>
        <taxon>Ktedonobacteraceae</taxon>
        <taxon>Ktedonobacter</taxon>
    </lineage>
</organism>
<evidence type="ECO:0000313" key="2">
    <source>
        <dbReference type="Proteomes" id="UP000654345"/>
    </source>
</evidence>